<dbReference type="EC" id="2.7.7.101" evidence="12"/>
<evidence type="ECO:0000256" key="3">
    <source>
        <dbReference type="ARBA" id="ARBA00022679"/>
    </source>
</evidence>
<dbReference type="Pfam" id="PF01807">
    <property type="entry name" value="Zn_ribbon_DnaG"/>
    <property type="match status" value="1"/>
</dbReference>
<dbReference type="Proteomes" id="UP000231198">
    <property type="component" value="Unassembled WGS sequence"/>
</dbReference>
<evidence type="ECO:0000256" key="1">
    <source>
        <dbReference type="ARBA" id="ARBA00022478"/>
    </source>
</evidence>
<dbReference type="FunFam" id="3.90.980.10:FF:000001">
    <property type="entry name" value="DNA primase"/>
    <property type="match status" value="1"/>
</dbReference>
<dbReference type="GO" id="GO:0008270">
    <property type="term" value="F:zinc ion binding"/>
    <property type="evidence" value="ECO:0007669"/>
    <property type="project" value="UniProtKB-KW"/>
</dbReference>
<evidence type="ECO:0000256" key="7">
    <source>
        <dbReference type="ARBA" id="ARBA00022771"/>
    </source>
</evidence>
<organism evidence="16 17">
    <name type="scientific">Candidatus Roizmanbacteria bacterium CG09_land_8_20_14_0_10_41_9</name>
    <dbReference type="NCBI Taxonomy" id="1974850"/>
    <lineage>
        <taxon>Bacteria</taxon>
        <taxon>Candidatus Roizmaniibacteriota</taxon>
    </lineage>
</organism>
<keyword evidence="1 12" id="KW-0240">DNA-directed RNA polymerase</keyword>
<dbReference type="GO" id="GO:0003677">
    <property type="term" value="F:DNA binding"/>
    <property type="evidence" value="ECO:0007669"/>
    <property type="project" value="UniProtKB-KW"/>
</dbReference>
<reference evidence="17" key="1">
    <citation type="submission" date="2017-09" db="EMBL/GenBank/DDBJ databases">
        <title>Depth-based differentiation of microbial function through sediment-hosted aquifers and enrichment of novel symbionts in the deep terrestrial subsurface.</title>
        <authorList>
            <person name="Probst A.J."/>
            <person name="Ladd B."/>
            <person name="Jarett J.K."/>
            <person name="Geller-Mcgrath D.E."/>
            <person name="Sieber C.M.K."/>
            <person name="Emerson J.B."/>
            <person name="Anantharaman K."/>
            <person name="Thomas B.C."/>
            <person name="Malmstrom R."/>
            <person name="Stieglmeier M."/>
            <person name="Klingl A."/>
            <person name="Woyke T."/>
            <person name="Ryan C.M."/>
            <person name="Banfield J.F."/>
        </authorList>
    </citation>
    <scope>NUCLEOTIDE SEQUENCE [LARGE SCALE GENOMIC DNA]</scope>
</reference>
<keyword evidence="5 12" id="KW-0235">DNA replication</keyword>
<evidence type="ECO:0000256" key="13">
    <source>
        <dbReference type="PIRNR" id="PIRNR002811"/>
    </source>
</evidence>
<dbReference type="SMART" id="SM00493">
    <property type="entry name" value="TOPRIM"/>
    <property type="match status" value="1"/>
</dbReference>
<comment type="similarity">
    <text evidence="12 13">Belongs to the DnaG primase family.</text>
</comment>
<dbReference type="SMART" id="SM00400">
    <property type="entry name" value="ZnF_CHCC"/>
    <property type="match status" value="1"/>
</dbReference>
<dbReference type="InterPro" id="IPR030846">
    <property type="entry name" value="DnaG_bac"/>
</dbReference>
<keyword evidence="8 13" id="KW-0862">Zinc</keyword>
<comment type="function">
    <text evidence="12 13">RNA polymerase that catalyzes the synthesis of short RNA molecules used as primers for DNA polymerase during DNA replication.</text>
</comment>
<evidence type="ECO:0000256" key="2">
    <source>
        <dbReference type="ARBA" id="ARBA00022515"/>
    </source>
</evidence>
<dbReference type="PIRSF" id="PIRSF002811">
    <property type="entry name" value="DnaG"/>
    <property type="match status" value="1"/>
</dbReference>
<evidence type="ECO:0000256" key="5">
    <source>
        <dbReference type="ARBA" id="ARBA00022705"/>
    </source>
</evidence>
<protein>
    <recommendedName>
        <fullName evidence="12 13">DNA primase</fullName>
        <ecNumber evidence="12">2.7.7.101</ecNumber>
    </recommendedName>
</protein>
<dbReference type="GO" id="GO:1990077">
    <property type="term" value="C:primosome complex"/>
    <property type="evidence" value="ECO:0007669"/>
    <property type="project" value="UniProtKB-KW"/>
</dbReference>
<dbReference type="Pfam" id="PF10410">
    <property type="entry name" value="DnaB_bind"/>
    <property type="match status" value="1"/>
</dbReference>
<keyword evidence="10 12" id="KW-0238">DNA-binding</keyword>
<keyword evidence="2 12" id="KW-0639">Primosome</keyword>
<dbReference type="HAMAP" id="MF_00974">
    <property type="entry name" value="DNA_primase_DnaG"/>
    <property type="match status" value="1"/>
</dbReference>
<dbReference type="PANTHER" id="PTHR30313:SF2">
    <property type="entry name" value="DNA PRIMASE"/>
    <property type="match status" value="1"/>
</dbReference>
<dbReference type="Pfam" id="PF13155">
    <property type="entry name" value="Toprim_2"/>
    <property type="match status" value="1"/>
</dbReference>
<dbReference type="GO" id="GO:0003899">
    <property type="term" value="F:DNA-directed RNA polymerase activity"/>
    <property type="evidence" value="ECO:0007669"/>
    <property type="project" value="UniProtKB-UniRule"/>
</dbReference>
<comment type="caution">
    <text evidence="12">Lacks conserved residue(s) required for the propagation of feature annotation.</text>
</comment>
<evidence type="ECO:0000256" key="11">
    <source>
        <dbReference type="ARBA" id="ARBA00023163"/>
    </source>
</evidence>
<dbReference type="GO" id="GO:0005737">
    <property type="term" value="C:cytoplasm"/>
    <property type="evidence" value="ECO:0007669"/>
    <property type="project" value="TreeGrafter"/>
</dbReference>
<proteinExistence type="inferred from homology"/>
<dbReference type="InterPro" id="IPR019475">
    <property type="entry name" value="DNA_primase_DnaB-bd"/>
</dbReference>
<evidence type="ECO:0000256" key="9">
    <source>
        <dbReference type="ARBA" id="ARBA00022842"/>
    </source>
</evidence>
<comment type="catalytic activity">
    <reaction evidence="12">
        <text>ssDNA + n NTP = ssDNA/pppN(pN)n-1 hybrid + (n-1) diphosphate.</text>
        <dbReference type="EC" id="2.7.7.101"/>
    </reaction>
</comment>
<feature type="zinc finger region" description="CHC2-type" evidence="14">
    <location>
        <begin position="35"/>
        <end position="60"/>
    </location>
</feature>
<dbReference type="Pfam" id="PF08275">
    <property type="entry name" value="DNAG_N"/>
    <property type="match status" value="1"/>
</dbReference>
<dbReference type="InterPro" id="IPR034151">
    <property type="entry name" value="TOPRIM_DnaG_bac"/>
</dbReference>
<dbReference type="PANTHER" id="PTHR30313">
    <property type="entry name" value="DNA PRIMASE"/>
    <property type="match status" value="1"/>
</dbReference>
<evidence type="ECO:0000313" key="17">
    <source>
        <dbReference type="Proteomes" id="UP000231198"/>
    </source>
</evidence>
<evidence type="ECO:0000256" key="12">
    <source>
        <dbReference type="HAMAP-Rule" id="MF_00974"/>
    </source>
</evidence>
<evidence type="ECO:0000256" key="6">
    <source>
        <dbReference type="ARBA" id="ARBA00022723"/>
    </source>
</evidence>
<dbReference type="SUPFAM" id="SSF57783">
    <property type="entry name" value="Zinc beta-ribbon"/>
    <property type="match status" value="1"/>
</dbReference>
<dbReference type="GO" id="GO:0006269">
    <property type="term" value="P:DNA replication, synthesis of primer"/>
    <property type="evidence" value="ECO:0007669"/>
    <property type="project" value="UniProtKB-UniRule"/>
</dbReference>
<gene>
    <name evidence="12" type="primary">dnaG</name>
    <name evidence="16" type="ORF">COT62_03635</name>
</gene>
<comment type="subunit">
    <text evidence="12">Monomer. Interacts with DnaB.</text>
</comment>
<keyword evidence="6 13" id="KW-0479">Metal-binding</keyword>
<dbReference type="SUPFAM" id="SSF56731">
    <property type="entry name" value="DNA primase core"/>
    <property type="match status" value="1"/>
</dbReference>
<keyword evidence="11 12" id="KW-0804">Transcription</keyword>
<keyword evidence="9" id="KW-0460">Magnesium</keyword>
<dbReference type="InterPro" id="IPR013264">
    <property type="entry name" value="DNAG_N"/>
</dbReference>
<dbReference type="Gene3D" id="3.90.580.10">
    <property type="entry name" value="Zinc finger, CHC2-type domain"/>
    <property type="match status" value="1"/>
</dbReference>
<keyword evidence="4 12" id="KW-0548">Nucleotidyltransferase</keyword>
<dbReference type="InterPro" id="IPR006171">
    <property type="entry name" value="TOPRIM_dom"/>
</dbReference>
<dbReference type="PROSITE" id="PS50880">
    <property type="entry name" value="TOPRIM"/>
    <property type="match status" value="1"/>
</dbReference>
<dbReference type="InterPro" id="IPR002694">
    <property type="entry name" value="Znf_CHC2"/>
</dbReference>
<comment type="cofactor">
    <cofactor evidence="13 14">
        <name>Zn(2+)</name>
        <dbReference type="ChEBI" id="CHEBI:29105"/>
    </cofactor>
    <text evidence="13 14">Binds 1 zinc ion per monomer.</text>
</comment>
<dbReference type="InterPro" id="IPR036977">
    <property type="entry name" value="DNA_primase_Znf_CHC2"/>
</dbReference>
<dbReference type="Gene3D" id="3.90.980.10">
    <property type="entry name" value="DNA primase, catalytic core, N-terminal domain"/>
    <property type="match status" value="1"/>
</dbReference>
<dbReference type="NCBIfam" id="TIGR01391">
    <property type="entry name" value="dnaG"/>
    <property type="match status" value="1"/>
</dbReference>
<evidence type="ECO:0000256" key="14">
    <source>
        <dbReference type="PIRSR" id="PIRSR002811-1"/>
    </source>
</evidence>
<dbReference type="FunFam" id="3.90.580.10:FF:000001">
    <property type="entry name" value="DNA primase"/>
    <property type="match status" value="1"/>
</dbReference>
<keyword evidence="3 12" id="KW-0808">Transferase</keyword>
<evidence type="ECO:0000259" key="15">
    <source>
        <dbReference type="PROSITE" id="PS50880"/>
    </source>
</evidence>
<dbReference type="InterPro" id="IPR037068">
    <property type="entry name" value="DNA_primase_core_N_sf"/>
</dbReference>
<evidence type="ECO:0000256" key="8">
    <source>
        <dbReference type="ARBA" id="ARBA00022833"/>
    </source>
</evidence>
<dbReference type="EMBL" id="PEZG01000078">
    <property type="protein sequence ID" value="PIS15448.1"/>
    <property type="molecule type" value="Genomic_DNA"/>
</dbReference>
<feature type="domain" description="Toprim" evidence="15">
    <location>
        <begin position="255"/>
        <end position="336"/>
    </location>
</feature>
<dbReference type="GO" id="GO:0000428">
    <property type="term" value="C:DNA-directed RNA polymerase complex"/>
    <property type="evidence" value="ECO:0007669"/>
    <property type="project" value="UniProtKB-KW"/>
</dbReference>
<evidence type="ECO:0000313" key="16">
    <source>
        <dbReference type="EMBL" id="PIS15448.1"/>
    </source>
</evidence>
<comment type="caution">
    <text evidence="16">The sequence shown here is derived from an EMBL/GenBank/DDBJ whole genome shotgun (WGS) entry which is preliminary data.</text>
</comment>
<dbReference type="InterPro" id="IPR006295">
    <property type="entry name" value="DNA_primase_DnaG"/>
</dbReference>
<sequence>MENQINEIKSKIDIVEFLGNFISLKKAGRNFKSVCPFHQEKTPSFVVSPERQIWHCFGACQEGGDIIRFLMKWENITFYEALRELAEKAGVPLARVSVQDASWKRKERLMRMNLLAADFFHYILMKTPFGKTCREYLKTREIHDKIAKTFQLGYAPQSWDSLLKFLVKKKFTSSELLEAGLVTRGEKGGVYDRFRGRLMFPLKDVRGNIVGFSGRVLTSGSDAAKYVNSPETLLYHKRETLYGMHLAKEAIRREKNVILVEGEFDMISPFQHGIENIVAIKGSAVTREQFMLIKRYTASITLALDADTAGIEAMKRGIEESEELDLEVGVVSFDFAKDPDEAVRKDEQKFKKAISKPIPIYDFLIDVAAKQYPMDDPFHKKKIGDEVIPFIARIRNPIVQSYYVKKLSHLLDVSESSVEKLMRQSKFRKVKERISPIILKTDSKQRELVLQTYVLSMLFQSNDPYTQMGKLFGPILSISDFSIVSYQKILEAFNAFQKKFPKKYDTNSFVATLPSELKSTFDEIYLFAANEQEFESEHIEKLALELRRFSLKRALQEILSCEDQKKGDMQDKLLELSDALKKVEKNLNSL</sequence>
<keyword evidence="7 14" id="KW-0863">Zinc-finger</keyword>
<dbReference type="CDD" id="cd03364">
    <property type="entry name" value="TOPRIM_DnaG_primases"/>
    <property type="match status" value="1"/>
</dbReference>
<dbReference type="Gene3D" id="3.40.1360.10">
    <property type="match status" value="1"/>
</dbReference>
<evidence type="ECO:0000256" key="4">
    <source>
        <dbReference type="ARBA" id="ARBA00022695"/>
    </source>
</evidence>
<evidence type="ECO:0000256" key="10">
    <source>
        <dbReference type="ARBA" id="ARBA00023125"/>
    </source>
</evidence>
<name>A0A2H0WU31_9BACT</name>
<dbReference type="AlphaFoldDB" id="A0A2H0WU31"/>
<dbReference type="InterPro" id="IPR050219">
    <property type="entry name" value="DnaG_primase"/>
</dbReference>
<accession>A0A2H0WU31</accession>